<reference evidence="1" key="1">
    <citation type="submission" date="2023-03" db="EMBL/GenBank/DDBJ databases">
        <authorList>
            <person name="Cleenwerck I."/>
        </authorList>
    </citation>
    <scope>NUCLEOTIDE SEQUENCE</scope>
    <source>
        <strain evidence="1">LMG 32879</strain>
    </source>
</reference>
<dbReference type="EMBL" id="CATKSH010000012">
    <property type="protein sequence ID" value="CAI9121213.1"/>
    <property type="molecule type" value="Genomic_DNA"/>
</dbReference>
<proteinExistence type="predicted"/>
<accession>A0AA35UX12</accession>
<organism evidence="1 2">
    <name type="scientific">Brytella acorum</name>
    <dbReference type="NCBI Taxonomy" id="2959299"/>
    <lineage>
        <taxon>Bacteria</taxon>
        <taxon>Pseudomonadati</taxon>
        <taxon>Pseudomonadota</taxon>
        <taxon>Alphaproteobacteria</taxon>
        <taxon>Acetobacterales</taxon>
        <taxon>Acetobacteraceae</taxon>
        <taxon>Brytella</taxon>
    </lineage>
</organism>
<dbReference type="RefSeq" id="WP_289842884.1">
    <property type="nucleotide sequence ID" value="NZ_CATKSH010000012.1"/>
</dbReference>
<evidence type="ECO:0000313" key="2">
    <source>
        <dbReference type="Proteomes" id="UP001176960"/>
    </source>
</evidence>
<gene>
    <name evidence="1" type="ORF">LMG32879_002059</name>
</gene>
<dbReference type="Proteomes" id="UP001176960">
    <property type="component" value="Unassembled WGS sequence"/>
</dbReference>
<keyword evidence="2" id="KW-1185">Reference proteome</keyword>
<name>A0AA35UX12_9PROT</name>
<sequence length="106" mass="11615">MTDHKIEGGDAQIARGIVRDAHDKLARWMAADVPVSVDRERNRAAGLMLIHLMQIARENNGPDAVIELMRLASSTGVMLLDQDGALEEKLGHYLTAAEKRERAANG</sequence>
<comment type="caution">
    <text evidence="1">The sequence shown here is derived from an EMBL/GenBank/DDBJ whole genome shotgun (WGS) entry which is preliminary data.</text>
</comment>
<evidence type="ECO:0000313" key="1">
    <source>
        <dbReference type="EMBL" id="CAI9121213.1"/>
    </source>
</evidence>
<dbReference type="AlphaFoldDB" id="A0AA35UX12"/>
<protein>
    <submittedName>
        <fullName evidence="1">Uncharacterized protein</fullName>
    </submittedName>
</protein>